<dbReference type="AlphaFoldDB" id="A0A401RHN6"/>
<dbReference type="EMBL" id="BEZZ01004191">
    <property type="protein sequence ID" value="GCC17663.1"/>
    <property type="molecule type" value="Genomic_DNA"/>
</dbReference>
<feature type="region of interest" description="Disordered" evidence="1">
    <location>
        <begin position="193"/>
        <end position="293"/>
    </location>
</feature>
<feature type="non-terminal residue" evidence="2">
    <location>
        <position position="1"/>
    </location>
</feature>
<sequence>DKEGLDHFQKRTVPFPLPFSTGEAVLYDHGLPMLGLTGSFLSESSNSSVQQSGYMDPNSLLGVMMSQDKAVYVRPPATEPKYSISRVSGGVELGGSALGPQNGEKNIKEEEGSFKQDDDLLSLLDDMLQGDNDEAFTGFPNVLESLGPEDLELMHWVESTLTVEGVSESPLSDVLTNDQVLSYVQESLKKKELGPCPLNSLPPGMGPRRQSAQRSDTTQDRGKGSPWMPASSGQPGAPSSMPQPPSKVNRLTHGLVPPCSLAHRMQHSQHRGQWPHPAQRLPPTQSPAPGQRQCAQQQARCEQRAARRDLKLPQRVHWQQSDRYLQQPGDPNPFPVGMLNPSCASGYPHSGRADSQQNVPLLNLAPTPANVTVCGAPSQQSRLDFSHPGIALPSYGQETQGATSWFPRENQASGTLFPCFSSPTPPRKSANLPVFHPASTVPLCHEYSHLHPEDQNGWHPVDLYKMKEDSNGFLGFHPALNGTPIFGNGSAQ</sequence>
<name>A0A401RHN6_CHIPU</name>
<proteinExistence type="predicted"/>
<evidence type="ECO:0000313" key="3">
    <source>
        <dbReference type="Proteomes" id="UP000287033"/>
    </source>
</evidence>
<dbReference type="OrthoDB" id="6099906at2759"/>
<dbReference type="Proteomes" id="UP000287033">
    <property type="component" value="Unassembled WGS sequence"/>
</dbReference>
<accession>A0A401RHN6</accession>
<feature type="compositionally biased region" description="Low complexity" evidence="1">
    <location>
        <begin position="228"/>
        <end position="240"/>
    </location>
</feature>
<reference evidence="2 3" key="1">
    <citation type="journal article" date="2018" name="Nat. Ecol. Evol.">
        <title>Shark genomes provide insights into elasmobranch evolution and the origin of vertebrates.</title>
        <authorList>
            <person name="Hara Y"/>
            <person name="Yamaguchi K"/>
            <person name="Onimaru K"/>
            <person name="Kadota M"/>
            <person name="Koyanagi M"/>
            <person name="Keeley SD"/>
            <person name="Tatsumi K"/>
            <person name="Tanaka K"/>
            <person name="Motone F"/>
            <person name="Kageyama Y"/>
            <person name="Nozu R"/>
            <person name="Adachi N"/>
            <person name="Nishimura O"/>
            <person name="Nakagawa R"/>
            <person name="Tanegashima C"/>
            <person name="Kiyatake I"/>
            <person name="Matsumoto R"/>
            <person name="Murakumo K"/>
            <person name="Nishida K"/>
            <person name="Terakita A"/>
            <person name="Kuratani S"/>
            <person name="Sato K"/>
            <person name="Hyodo S Kuraku.S."/>
        </authorList>
    </citation>
    <scope>NUCLEOTIDE SEQUENCE [LARGE SCALE GENOMIC DNA]</scope>
</reference>
<protein>
    <submittedName>
        <fullName evidence="2">Uncharacterized protein</fullName>
    </submittedName>
</protein>
<organism evidence="2 3">
    <name type="scientific">Chiloscyllium punctatum</name>
    <name type="common">Brownbanded bambooshark</name>
    <name type="synonym">Hemiscyllium punctatum</name>
    <dbReference type="NCBI Taxonomy" id="137246"/>
    <lineage>
        <taxon>Eukaryota</taxon>
        <taxon>Metazoa</taxon>
        <taxon>Chordata</taxon>
        <taxon>Craniata</taxon>
        <taxon>Vertebrata</taxon>
        <taxon>Chondrichthyes</taxon>
        <taxon>Elasmobranchii</taxon>
        <taxon>Galeomorphii</taxon>
        <taxon>Galeoidea</taxon>
        <taxon>Orectolobiformes</taxon>
        <taxon>Hemiscylliidae</taxon>
        <taxon>Chiloscyllium</taxon>
    </lineage>
</organism>
<comment type="caution">
    <text evidence="2">The sequence shown here is derived from an EMBL/GenBank/DDBJ whole genome shotgun (WGS) entry which is preliminary data.</text>
</comment>
<dbReference type="STRING" id="137246.A0A401RHN6"/>
<gene>
    <name evidence="2" type="ORF">chiPu_0021566</name>
</gene>
<keyword evidence="3" id="KW-1185">Reference proteome</keyword>
<evidence type="ECO:0000256" key="1">
    <source>
        <dbReference type="SAM" id="MobiDB-lite"/>
    </source>
</evidence>
<evidence type="ECO:0000313" key="2">
    <source>
        <dbReference type="EMBL" id="GCC17663.1"/>
    </source>
</evidence>